<dbReference type="SUPFAM" id="SSF50044">
    <property type="entry name" value="SH3-domain"/>
    <property type="match status" value="1"/>
</dbReference>
<protein>
    <recommendedName>
        <fullName evidence="13">SH3 domain-containing protein</fullName>
    </recommendedName>
</protein>
<feature type="non-terminal residue" evidence="11">
    <location>
        <position position="1"/>
    </location>
</feature>
<dbReference type="InterPro" id="IPR027267">
    <property type="entry name" value="AH/BAR_dom_sf"/>
</dbReference>
<dbReference type="PANTHER" id="PTHR23065">
    <property type="entry name" value="PROLINE-SERINE-THREONINE PHOSPHATASE INTERACTING PROTEIN 1"/>
    <property type="match status" value="1"/>
</dbReference>
<feature type="region of interest" description="Disordered" evidence="8">
    <location>
        <begin position="481"/>
        <end position="589"/>
    </location>
</feature>
<evidence type="ECO:0000259" key="9">
    <source>
        <dbReference type="PROSITE" id="PS50002"/>
    </source>
</evidence>
<dbReference type="SMART" id="SM00326">
    <property type="entry name" value="SH3"/>
    <property type="match status" value="1"/>
</dbReference>
<dbReference type="InterPro" id="IPR001060">
    <property type="entry name" value="FCH_dom"/>
</dbReference>
<feature type="domain" description="SH3" evidence="9">
    <location>
        <begin position="935"/>
        <end position="998"/>
    </location>
</feature>
<dbReference type="PANTHER" id="PTHR23065:SF7">
    <property type="entry name" value="NOSTRIN, ISOFORM H"/>
    <property type="match status" value="1"/>
</dbReference>
<evidence type="ECO:0000256" key="2">
    <source>
        <dbReference type="ARBA" id="ARBA00022443"/>
    </source>
</evidence>
<dbReference type="AlphaFoldDB" id="A0A9W8J751"/>
<reference evidence="11" key="1">
    <citation type="submission" date="2022-06" db="EMBL/GenBank/DDBJ databases">
        <title>Genome Sequence of Candolleomyces eurysporus.</title>
        <authorList>
            <person name="Buettner E."/>
        </authorList>
    </citation>
    <scope>NUCLEOTIDE SEQUENCE</scope>
    <source>
        <strain evidence="11">VTCC 930004</strain>
    </source>
</reference>
<dbReference type="SUPFAM" id="SSF103657">
    <property type="entry name" value="BAR/IMD domain-like"/>
    <property type="match status" value="1"/>
</dbReference>
<dbReference type="Gene3D" id="1.20.1270.60">
    <property type="entry name" value="Arfaptin homology (AH) domain/BAR domain"/>
    <property type="match status" value="1"/>
</dbReference>
<dbReference type="GO" id="GO:0009898">
    <property type="term" value="C:cytoplasmic side of plasma membrane"/>
    <property type="evidence" value="ECO:0007669"/>
    <property type="project" value="TreeGrafter"/>
</dbReference>
<dbReference type="OrthoDB" id="19092at2759"/>
<dbReference type="EMBL" id="JANBPK010000921">
    <property type="protein sequence ID" value="KAJ2928654.1"/>
    <property type="molecule type" value="Genomic_DNA"/>
</dbReference>
<keyword evidence="3" id="KW-0963">Cytoplasm</keyword>
<keyword evidence="5" id="KW-0206">Cytoskeleton</keyword>
<feature type="compositionally biased region" description="Low complexity" evidence="8">
    <location>
        <begin position="450"/>
        <end position="461"/>
    </location>
</feature>
<dbReference type="CDD" id="cd00174">
    <property type="entry name" value="SH3"/>
    <property type="match status" value="1"/>
</dbReference>
<evidence type="ECO:0000259" key="10">
    <source>
        <dbReference type="PROSITE" id="PS51741"/>
    </source>
</evidence>
<comment type="subcellular location">
    <subcellularLocation>
        <location evidence="1">Cytoplasm</location>
        <location evidence="1">Cytoskeleton</location>
    </subcellularLocation>
</comment>
<comment type="caution">
    <text evidence="11">The sequence shown here is derived from an EMBL/GenBank/DDBJ whole genome shotgun (WGS) entry which is preliminary data.</text>
</comment>
<keyword evidence="4" id="KW-0597">Phosphoprotein</keyword>
<accession>A0A9W8J751</accession>
<feature type="compositionally biased region" description="Pro residues" evidence="8">
    <location>
        <begin position="560"/>
        <end position="582"/>
    </location>
</feature>
<evidence type="ECO:0000256" key="4">
    <source>
        <dbReference type="ARBA" id="ARBA00022553"/>
    </source>
</evidence>
<dbReference type="Pfam" id="PF00018">
    <property type="entry name" value="SH3_1"/>
    <property type="match status" value="1"/>
</dbReference>
<feature type="compositionally biased region" description="Low complexity" evidence="8">
    <location>
        <begin position="727"/>
        <end position="751"/>
    </location>
</feature>
<keyword evidence="7" id="KW-0175">Coiled coil</keyword>
<evidence type="ECO:0000256" key="1">
    <source>
        <dbReference type="ARBA" id="ARBA00004245"/>
    </source>
</evidence>
<dbReference type="InterPro" id="IPR001452">
    <property type="entry name" value="SH3_domain"/>
</dbReference>
<keyword evidence="12" id="KW-1185">Reference proteome</keyword>
<feature type="compositionally biased region" description="Low complexity" evidence="8">
    <location>
        <begin position="822"/>
        <end position="845"/>
    </location>
</feature>
<organism evidence="11 12">
    <name type="scientific">Candolleomyces eurysporus</name>
    <dbReference type="NCBI Taxonomy" id="2828524"/>
    <lineage>
        <taxon>Eukaryota</taxon>
        <taxon>Fungi</taxon>
        <taxon>Dikarya</taxon>
        <taxon>Basidiomycota</taxon>
        <taxon>Agaricomycotina</taxon>
        <taxon>Agaricomycetes</taxon>
        <taxon>Agaricomycetidae</taxon>
        <taxon>Agaricales</taxon>
        <taxon>Agaricineae</taxon>
        <taxon>Psathyrellaceae</taxon>
        <taxon>Candolleomyces</taxon>
    </lineage>
</organism>
<dbReference type="Proteomes" id="UP001140091">
    <property type="component" value="Unassembled WGS sequence"/>
</dbReference>
<evidence type="ECO:0000256" key="3">
    <source>
        <dbReference type="ARBA" id="ARBA00022490"/>
    </source>
</evidence>
<feature type="compositionally biased region" description="Low complexity" evidence="8">
    <location>
        <begin position="772"/>
        <end position="793"/>
    </location>
</feature>
<feature type="compositionally biased region" description="Polar residues" evidence="8">
    <location>
        <begin position="513"/>
        <end position="526"/>
    </location>
</feature>
<dbReference type="CDD" id="cd07651">
    <property type="entry name" value="F-BAR_PombeCdc15_like"/>
    <property type="match status" value="1"/>
</dbReference>
<dbReference type="Gene3D" id="2.30.30.40">
    <property type="entry name" value="SH3 Domains"/>
    <property type="match status" value="1"/>
</dbReference>
<dbReference type="PROSITE" id="PS51741">
    <property type="entry name" value="F_BAR"/>
    <property type="match status" value="1"/>
</dbReference>
<feature type="region of interest" description="Disordered" evidence="8">
    <location>
        <begin position="610"/>
        <end position="689"/>
    </location>
</feature>
<feature type="region of interest" description="Disordered" evidence="8">
    <location>
        <begin position="726"/>
        <end position="932"/>
    </location>
</feature>
<feature type="compositionally biased region" description="Polar residues" evidence="8">
    <location>
        <begin position="392"/>
        <end position="406"/>
    </location>
</feature>
<evidence type="ECO:0000313" key="11">
    <source>
        <dbReference type="EMBL" id="KAJ2928654.1"/>
    </source>
</evidence>
<evidence type="ECO:0008006" key="13">
    <source>
        <dbReference type="Google" id="ProtNLM"/>
    </source>
</evidence>
<proteinExistence type="predicted"/>
<feature type="compositionally biased region" description="Polar residues" evidence="8">
    <location>
        <begin position="671"/>
        <end position="689"/>
    </location>
</feature>
<dbReference type="PRINTS" id="PR00452">
    <property type="entry name" value="SH3DOMAIN"/>
</dbReference>
<dbReference type="GO" id="GO:0030036">
    <property type="term" value="P:actin cytoskeleton organization"/>
    <property type="evidence" value="ECO:0007669"/>
    <property type="project" value="UniProtKB-ARBA"/>
</dbReference>
<feature type="compositionally biased region" description="Polar residues" evidence="8">
    <location>
        <begin position="481"/>
        <end position="490"/>
    </location>
</feature>
<dbReference type="InterPro" id="IPR031160">
    <property type="entry name" value="F_BAR_dom"/>
</dbReference>
<feature type="region of interest" description="Disordered" evidence="8">
    <location>
        <begin position="315"/>
        <end position="418"/>
    </location>
</feature>
<feature type="compositionally biased region" description="Polar residues" evidence="8">
    <location>
        <begin position="861"/>
        <end position="870"/>
    </location>
</feature>
<name>A0A9W8J751_9AGAR</name>
<feature type="compositionally biased region" description="Low complexity" evidence="8">
    <location>
        <begin position="877"/>
        <end position="911"/>
    </location>
</feature>
<evidence type="ECO:0000256" key="7">
    <source>
        <dbReference type="PROSITE-ProRule" id="PRU01077"/>
    </source>
</evidence>
<evidence type="ECO:0000256" key="5">
    <source>
        <dbReference type="ARBA" id="ARBA00023212"/>
    </source>
</evidence>
<feature type="compositionally biased region" description="Polar residues" evidence="8">
    <location>
        <begin position="635"/>
        <end position="653"/>
    </location>
</feature>
<dbReference type="GO" id="GO:0005543">
    <property type="term" value="F:phospholipid binding"/>
    <property type="evidence" value="ECO:0007669"/>
    <property type="project" value="TreeGrafter"/>
</dbReference>
<dbReference type="InterPro" id="IPR036028">
    <property type="entry name" value="SH3-like_dom_sf"/>
</dbReference>
<feature type="domain" description="F-BAR" evidence="10">
    <location>
        <begin position="7"/>
        <end position="262"/>
    </location>
</feature>
<feature type="compositionally biased region" description="Polar residues" evidence="8">
    <location>
        <begin position="438"/>
        <end position="449"/>
    </location>
</feature>
<evidence type="ECO:0000256" key="8">
    <source>
        <dbReference type="SAM" id="MobiDB-lite"/>
    </source>
</evidence>
<keyword evidence="2 6" id="KW-0728">SH3 domain</keyword>
<dbReference type="FunFam" id="2.30.30.40:FF:000312">
    <property type="entry name" value="Related to Cell division control protein 15"/>
    <property type="match status" value="1"/>
</dbReference>
<feature type="compositionally biased region" description="Pro residues" evidence="8">
    <location>
        <begin position="372"/>
        <end position="382"/>
    </location>
</feature>
<evidence type="ECO:0000256" key="6">
    <source>
        <dbReference type="PROSITE-ProRule" id="PRU00192"/>
    </source>
</evidence>
<dbReference type="GO" id="GO:0120104">
    <property type="term" value="C:mitotic actomyosin contractile ring, proximal layer"/>
    <property type="evidence" value="ECO:0007669"/>
    <property type="project" value="TreeGrafter"/>
</dbReference>
<dbReference type="Pfam" id="PF00611">
    <property type="entry name" value="FCH"/>
    <property type="match status" value="1"/>
</dbReference>
<dbReference type="SMART" id="SM00055">
    <property type="entry name" value="FCH"/>
    <property type="match status" value="1"/>
</dbReference>
<sequence length="998" mass="109692">MLQDRNLDFCNAFWGLGDGGVDVLFARMRGATRTIEELKNFWKERAAIEEDYAKRMAKLSKAVLGRDEIGDLRISLDSVKIETERQAQYHQTLANQIRTELESPAAAFHSRQLQHKKQHQAPIEKEFKNKQAQEGHVTKAREKYEADCMRINSYTAQSSLVQGKDLEKITVKLERAQQTVQVNEKEFCNFAKILQETTIKWEQSWKNFCDNCQDMEEQRLEFMKDNLWAYANAVSTVCSCEKIRLALEQMEPEREMENFVRDYGTGNEMPNPPQFVNYNTPDAIPSSAIRPTTRPASFTRSSTRELLPREIVEPVEDVPPVNTAGVGAGGGMRQSTALDPATLQRQDTRRNSVSPVNGHDHSYANGTSQPHQPVPSPEPPAVTSPFAVQRKPTLSTRISTSASNSRFPHDPLAEPIDPNAETYIKVGNNAYKVDLTRDPQQQSTIPTNRSAPASPVKSSSPMKQDGPIDPLQKQLQELQNVVSTTGSARRNTLHSRAPPEQKSLSPAPPLPLGNSQPTPNPVQKSLSPPVPNAAQRNRSPSPNRDYRNSADVVVGAHPSAPSPSRPVSPNPPTAAFMVPPPSSEVQPPGAEVIGDVLADYQQSLPGERRALSRQNSHNRRMSVQPQGHTPHRSETSINIPLSNNIQGHNLQRPSSGMGHAGIGAHGGSRSNSPLPQSRGPSPAPNASRNTLVSPAQNIARAPSPNSVGIALDPNGRVMHDELAHGYQQQPVHRQSQPPPQQQRMSQQPAQRYNPSPAPSPQQQPPQRRNSYAPPAVSPAAAIAPPQGPQHYAVTPPPPPPANAYQPGAPAPQPAYAPPPASHPTYTPPSQLMYQQQQQPVAPQQPMHGYQNPANAYGGGPQRNSSASSGYFTPPQQPQQYGVQRQQQAPQQAYSQPAYQQTQPAQQQQWAQRTSPAAVRRSPSPQPLSTTDDGSTVLFYVKALYDYAATIDEEFDFQAGDIIAVTSTPEDGWWTGELLDEARRQPGRNVFPSNFVCLF</sequence>
<evidence type="ECO:0000313" key="12">
    <source>
        <dbReference type="Proteomes" id="UP001140091"/>
    </source>
</evidence>
<dbReference type="PROSITE" id="PS50002">
    <property type="entry name" value="SH3"/>
    <property type="match status" value="1"/>
</dbReference>
<feature type="region of interest" description="Disordered" evidence="8">
    <location>
        <begin position="436"/>
        <end position="469"/>
    </location>
</feature>
<feature type="compositionally biased region" description="Pro residues" evidence="8">
    <location>
        <begin position="808"/>
        <end position="821"/>
    </location>
</feature>
<gene>
    <name evidence="11" type="ORF">H1R20_g8427</name>
</gene>